<evidence type="ECO:0000256" key="8">
    <source>
        <dbReference type="RuleBase" id="RU363034"/>
    </source>
</evidence>
<evidence type="ECO:0000256" key="4">
    <source>
        <dbReference type="ARBA" id="ARBA00022825"/>
    </source>
</evidence>
<feature type="domain" description="Peptidase S1" evidence="10">
    <location>
        <begin position="39"/>
        <end position="295"/>
    </location>
</feature>
<keyword evidence="1 8" id="KW-0645">Protease</keyword>
<dbReference type="OrthoDB" id="9028152at2759"/>
<evidence type="ECO:0000256" key="2">
    <source>
        <dbReference type="ARBA" id="ARBA00022729"/>
    </source>
</evidence>
<evidence type="ECO:0000259" key="10">
    <source>
        <dbReference type="PROSITE" id="PS50240"/>
    </source>
</evidence>
<reference evidence="11" key="1">
    <citation type="submission" date="2019-08" db="EMBL/GenBank/DDBJ databases">
        <title>The genome of the North American firefly Photinus pyralis.</title>
        <authorList>
            <consortium name="Photinus pyralis genome working group"/>
            <person name="Fallon T.R."/>
            <person name="Sander Lower S.E."/>
            <person name="Weng J.-K."/>
        </authorList>
    </citation>
    <scope>NUCLEOTIDE SEQUENCE</scope>
    <source>
        <strain evidence="11">TRF0915ILg1</strain>
        <tissue evidence="11">Whole body</tissue>
    </source>
</reference>
<dbReference type="PROSITE" id="PS00134">
    <property type="entry name" value="TRYPSIN_HIS"/>
    <property type="match status" value="1"/>
</dbReference>
<dbReference type="PROSITE" id="PS50240">
    <property type="entry name" value="TRYPSIN_DOM"/>
    <property type="match status" value="1"/>
</dbReference>
<dbReference type="SMART" id="SM00020">
    <property type="entry name" value="Tryp_SPc"/>
    <property type="match status" value="1"/>
</dbReference>
<feature type="signal peptide" evidence="9">
    <location>
        <begin position="1"/>
        <end position="22"/>
    </location>
</feature>
<dbReference type="GO" id="GO:0006508">
    <property type="term" value="P:proteolysis"/>
    <property type="evidence" value="ECO:0007669"/>
    <property type="project" value="UniProtKB-KW"/>
</dbReference>
<evidence type="ECO:0000256" key="1">
    <source>
        <dbReference type="ARBA" id="ARBA00022670"/>
    </source>
</evidence>
<dbReference type="SUPFAM" id="SSF50494">
    <property type="entry name" value="Trypsin-like serine proteases"/>
    <property type="match status" value="1"/>
</dbReference>
<dbReference type="GO" id="GO:0004252">
    <property type="term" value="F:serine-type endopeptidase activity"/>
    <property type="evidence" value="ECO:0007669"/>
    <property type="project" value="InterPro"/>
</dbReference>
<evidence type="ECO:0000313" key="11">
    <source>
        <dbReference type="EMBL" id="KAF2883691.1"/>
    </source>
</evidence>
<dbReference type="AlphaFoldDB" id="A0A8K0CEE8"/>
<evidence type="ECO:0000256" key="9">
    <source>
        <dbReference type="SAM" id="SignalP"/>
    </source>
</evidence>
<dbReference type="Pfam" id="PF00089">
    <property type="entry name" value="Trypsin"/>
    <property type="match status" value="1"/>
</dbReference>
<keyword evidence="4 8" id="KW-0720">Serine protease</keyword>
<dbReference type="InterPro" id="IPR018114">
    <property type="entry name" value="TRYPSIN_HIS"/>
</dbReference>
<dbReference type="FunFam" id="2.40.10.10:FF:000028">
    <property type="entry name" value="Serine protease easter"/>
    <property type="match status" value="1"/>
</dbReference>
<keyword evidence="2 9" id="KW-0732">Signal</keyword>
<protein>
    <recommendedName>
        <fullName evidence="10">Peptidase S1 domain-containing protein</fullName>
    </recommendedName>
</protein>
<accession>A0A8K0CEE8</accession>
<evidence type="ECO:0000256" key="5">
    <source>
        <dbReference type="ARBA" id="ARBA00023157"/>
    </source>
</evidence>
<organism evidence="11 12">
    <name type="scientific">Ignelater luminosus</name>
    <name type="common">Cucubano</name>
    <name type="synonym">Pyrophorus luminosus</name>
    <dbReference type="NCBI Taxonomy" id="2038154"/>
    <lineage>
        <taxon>Eukaryota</taxon>
        <taxon>Metazoa</taxon>
        <taxon>Ecdysozoa</taxon>
        <taxon>Arthropoda</taxon>
        <taxon>Hexapoda</taxon>
        <taxon>Insecta</taxon>
        <taxon>Pterygota</taxon>
        <taxon>Neoptera</taxon>
        <taxon>Endopterygota</taxon>
        <taxon>Coleoptera</taxon>
        <taxon>Polyphaga</taxon>
        <taxon>Elateriformia</taxon>
        <taxon>Elateroidea</taxon>
        <taxon>Elateridae</taxon>
        <taxon>Agrypninae</taxon>
        <taxon>Pyrophorini</taxon>
        <taxon>Ignelater</taxon>
    </lineage>
</organism>
<comment type="similarity">
    <text evidence="7">Belongs to the peptidase S1 family. CLIP subfamily.</text>
</comment>
<dbReference type="EMBL" id="VTPC01090310">
    <property type="protein sequence ID" value="KAF2883691.1"/>
    <property type="molecule type" value="Genomic_DNA"/>
</dbReference>
<keyword evidence="3 8" id="KW-0378">Hydrolase</keyword>
<keyword evidence="12" id="KW-1185">Reference proteome</keyword>
<dbReference type="InterPro" id="IPR033116">
    <property type="entry name" value="TRYPSIN_SER"/>
</dbReference>
<dbReference type="PRINTS" id="PR00722">
    <property type="entry name" value="CHYMOTRYPSIN"/>
</dbReference>
<evidence type="ECO:0000256" key="7">
    <source>
        <dbReference type="ARBA" id="ARBA00024195"/>
    </source>
</evidence>
<feature type="chain" id="PRO_5035428521" description="Peptidase S1 domain-containing protein" evidence="9">
    <location>
        <begin position="23"/>
        <end position="296"/>
    </location>
</feature>
<dbReference type="PROSITE" id="PS00135">
    <property type="entry name" value="TRYPSIN_SER"/>
    <property type="match status" value="1"/>
</dbReference>
<dbReference type="InterPro" id="IPR001314">
    <property type="entry name" value="Peptidase_S1A"/>
</dbReference>
<dbReference type="InterPro" id="IPR043504">
    <property type="entry name" value="Peptidase_S1_PA_chymotrypsin"/>
</dbReference>
<sequence length="296" mass="33114">MHWVKPSLICIVLHLTSTISNSEILPGISVCGKHPHDRIYGGQQTDITEFPWMAILEYNLPNTKHRFRCGGSLITKRHVLTAAHCITDKLVNVRLGEHNLKTDPDCEDTTPGLEYCADPPKNIGIEKTYVPEPYQSEDRNHHGDIAIIKLKEDVDFSNFIIPICLPLSEELKNKLYAGKNLTVAGWGRTEDAYHSDVKLKVELPVLSDASCSEYYKKFTVNISGGQLCAGGQKGKDSCTGDSGGPLMHLHRTRDEENWYVIGLVSFGTAQCGRENSPAVYTRVPYFDEWILNTLKL</sequence>
<proteinExistence type="inferred from homology"/>
<keyword evidence="6" id="KW-0325">Glycoprotein</keyword>
<dbReference type="PANTHER" id="PTHR24256">
    <property type="entry name" value="TRYPTASE-RELATED"/>
    <property type="match status" value="1"/>
</dbReference>
<dbReference type="FunFam" id="2.40.10.10:FF:000084">
    <property type="entry name" value="Serine protease easter"/>
    <property type="match status" value="1"/>
</dbReference>
<keyword evidence="5" id="KW-1015">Disulfide bond</keyword>
<dbReference type="CDD" id="cd00190">
    <property type="entry name" value="Tryp_SPc"/>
    <property type="match status" value="1"/>
</dbReference>
<dbReference type="InterPro" id="IPR009003">
    <property type="entry name" value="Peptidase_S1_PA"/>
</dbReference>
<evidence type="ECO:0000256" key="6">
    <source>
        <dbReference type="ARBA" id="ARBA00023180"/>
    </source>
</evidence>
<dbReference type="InterPro" id="IPR001254">
    <property type="entry name" value="Trypsin_dom"/>
</dbReference>
<comment type="caution">
    <text evidence="11">The sequence shown here is derived from an EMBL/GenBank/DDBJ whole genome shotgun (WGS) entry which is preliminary data.</text>
</comment>
<dbReference type="Proteomes" id="UP000801492">
    <property type="component" value="Unassembled WGS sequence"/>
</dbReference>
<name>A0A8K0CEE8_IGNLU</name>
<dbReference type="InterPro" id="IPR051487">
    <property type="entry name" value="Ser/Thr_Proteases_Immune/Dev"/>
</dbReference>
<evidence type="ECO:0000313" key="12">
    <source>
        <dbReference type="Proteomes" id="UP000801492"/>
    </source>
</evidence>
<gene>
    <name evidence="11" type="ORF">ILUMI_22474</name>
</gene>
<dbReference type="Gene3D" id="2.40.10.10">
    <property type="entry name" value="Trypsin-like serine proteases"/>
    <property type="match status" value="2"/>
</dbReference>
<evidence type="ECO:0000256" key="3">
    <source>
        <dbReference type="ARBA" id="ARBA00022801"/>
    </source>
</evidence>